<evidence type="ECO:0000313" key="2">
    <source>
        <dbReference type="EMBL" id="CAK9060038.1"/>
    </source>
</evidence>
<feature type="region of interest" description="Disordered" evidence="1">
    <location>
        <begin position="1"/>
        <end position="47"/>
    </location>
</feature>
<name>A0ABP0N9A3_9DINO</name>
<evidence type="ECO:0000313" key="3">
    <source>
        <dbReference type="Proteomes" id="UP001642484"/>
    </source>
</evidence>
<feature type="compositionally biased region" description="Polar residues" evidence="1">
    <location>
        <begin position="1"/>
        <end position="16"/>
    </location>
</feature>
<keyword evidence="3" id="KW-1185">Reference proteome</keyword>
<organism evidence="2 3">
    <name type="scientific">Durusdinium trenchii</name>
    <dbReference type="NCBI Taxonomy" id="1381693"/>
    <lineage>
        <taxon>Eukaryota</taxon>
        <taxon>Sar</taxon>
        <taxon>Alveolata</taxon>
        <taxon>Dinophyceae</taxon>
        <taxon>Suessiales</taxon>
        <taxon>Symbiodiniaceae</taxon>
        <taxon>Durusdinium</taxon>
    </lineage>
</organism>
<evidence type="ECO:0000256" key="1">
    <source>
        <dbReference type="SAM" id="MobiDB-lite"/>
    </source>
</evidence>
<dbReference type="EMBL" id="CAXAMN010021474">
    <property type="protein sequence ID" value="CAK9060038.1"/>
    <property type="molecule type" value="Genomic_DNA"/>
</dbReference>
<reference evidence="2 3" key="1">
    <citation type="submission" date="2024-02" db="EMBL/GenBank/DDBJ databases">
        <authorList>
            <person name="Chen Y."/>
            <person name="Shah S."/>
            <person name="Dougan E. K."/>
            <person name="Thang M."/>
            <person name="Chan C."/>
        </authorList>
    </citation>
    <scope>NUCLEOTIDE SEQUENCE [LARGE SCALE GENOMIC DNA]</scope>
</reference>
<feature type="compositionally biased region" description="Basic and acidic residues" evidence="1">
    <location>
        <begin position="17"/>
        <end position="45"/>
    </location>
</feature>
<gene>
    <name evidence="2" type="ORF">CCMP2556_LOCUS29537</name>
</gene>
<proteinExistence type="predicted"/>
<sequence>MSSSRDFLSQCFASRSTDCDSDREPTQADLQKKLKRKEQTQKARDASLVSRALKKAQKNGPNDEQTLTPAQTLQRKFLTGRLHHAYAMSRPYDVSAPDNQKSIQRERARCVWSLLCFLAKTLEDLFSMGTPVKHIINTIVPDDTTTRLRGPNPGDRTMVYTLMNQVQSCIVNYEKKLDSSNTGWHCLALPCPTSILHVADTPNIHAAYTSYLLASASGIGKGLQRLGLSQDLEGFHGAKWIAQVMCGDALEANSAAFNVERRLLTQRRERGERLNVVAIRFTAQLITLLKKPGVFERIQVSQYPPEMSEWQRRAAWLLKDFQAPAKVQEKLLGQILQFLNGDTRSDTITHWRLVAEFLSPPFTLLALADADESSFVTGWQQLHLKYGECACCVDQEFTTPLLQAFPAFENDLSTPVTEDQQKDIQDGRHPDRTREIMETDAEKRARFNHAATRKIRKLSGHGALKAEQIDMTLSDGDVQFKLDETLHQPIMSNQTDDLPEVHDSPCLPFICRTNCHYPRMQQLVKDLTWRLEEHKVKPASLLLFTVEHSNYPVLLGVSMKRPMSHIFVNAALDADQVSLTDARGTLPQFQSSHELMLKLLREHSPNPDSTLDVTVDVWGDSDNAEKEEEQAAPMSSVVATEQRAVQEVAREIEMCDAQRAETADTAPADFMLHGYLGSEPIGLKLVEGYELRVDALVHCIQKVLPSTLARSSLEDVSNYVDGKCTSERRREFVKSCRNALGLGPNGPMVFYSQHHLGEDQRRRLNARETESLDIQYASLVVRGISPYRQWCTTDLARSLASSVGRKHTGSNGTFSAITTTAKLWSFRQKRFLCAEELFTCQGFDISKLDLTGFDYSQLNKIIGDAWAAPVAGAIFLMFVLAILPLGKDNQPFLGVEPLNLSPATLSDSPEPEPRSSTSRGFCFGDSLDRRPALKRSRASDFEDEDEGDALTQRFRSLRVKHLHAICNNPRCKPRHESINVKLYTEQKESSYCDVFQEIGMERGQFQFIDDTGEEGVIIIPEDGTKKVKMGTRAAAKDALAKALQADVSEEEPVEHQAESDQESEEDTGIGFKKAGSNQDKTKRRRVMKTEEATESTVPEPKPKPSAASGSKRKATTTSGPSSDLAESLKAANACLGALQSFMPLNYFQGSLKARDVDKKLNLAFQTQSALEEHIPTSPEAQNEAVNNLSVNSDHSTFFHFLMLTGRGTGEEKGLSMQKLLHAQCTMGEGGLLQVQVMQQEHLVQPQLAMEIKTVVATSKVTSPRINLMFRSNSLWRALWNAVVDVGKDQVDLDSATDLAGKVRDNVKKLDTLLQVDGDENKSTLALDKVMPAIDKCSSIQSVISALEGSTQEQHQQLKNELDSNLEWLQGMVSDWGNFDFKHLLEHSFRGSVELRIGGPSAWRHQGVISSRLFKVSEITKSKAIQTTLLQSLLDYSSSPDEEDVPLEKVCSLSKDMNTQLSSKAVDALGPDWLDAAKAAAQRFQSAMITYGTSWVASAWESGGPDEVCDVLNACTHLPPELQAMLNLAKNSSILDDLKPVDAPSLTNLEKELPQLMRPVKKWMTILSLDMTLIEKFFSAEVVTHVKEFQASVIAAIEKVIDSAETSLGHMTPVVEKYRHVMPAIDSGELDTAAKIFGADEKEKMQLGEDVNSLLDWRKGFLIVQDFLRTLQNIQKFDGWKTTPLRAKIATRNDVGSMCSSITVLELVTFPDHYPDKLAAVRKLCRMLAAELGMTKADLHPNLLTKLEEFQKADDPPASEQLWWNRSRSKVLAFQIFQIQSHSHSLISYVGRWLRQKKRTRPGKKHWLLVIDAFVPGQFVKGLSFIDFGVDSLCFYGHL</sequence>
<dbReference type="Proteomes" id="UP001642484">
    <property type="component" value="Unassembled WGS sequence"/>
</dbReference>
<comment type="caution">
    <text evidence="2">The sequence shown here is derived from an EMBL/GenBank/DDBJ whole genome shotgun (WGS) entry which is preliminary data.</text>
</comment>
<feature type="region of interest" description="Disordered" evidence="1">
    <location>
        <begin position="904"/>
        <end position="925"/>
    </location>
</feature>
<protein>
    <submittedName>
        <fullName evidence="2">Uncharacterized protein</fullName>
    </submittedName>
</protein>
<accession>A0ABP0N9A3</accession>
<feature type="region of interest" description="Disordered" evidence="1">
    <location>
        <begin position="1042"/>
        <end position="1123"/>
    </location>
</feature>